<dbReference type="EMBL" id="LWDG02000250">
    <property type="protein sequence ID" value="KAE8267185.1"/>
    <property type="molecule type" value="Genomic_DNA"/>
</dbReference>
<evidence type="ECO:0000313" key="2">
    <source>
        <dbReference type="EMBL" id="KAE8267185.1"/>
    </source>
</evidence>
<gene>
    <name evidence="2" type="ORF">A4X09_0g5167</name>
</gene>
<comment type="caution">
    <text evidence="2">The sequence shown here is derived from an EMBL/GenBank/DDBJ whole genome shotgun (WGS) entry which is preliminary data.</text>
</comment>
<dbReference type="Proteomes" id="UP000078113">
    <property type="component" value="Unassembled WGS sequence"/>
</dbReference>
<feature type="compositionally biased region" description="Basic and acidic residues" evidence="1">
    <location>
        <begin position="562"/>
        <end position="576"/>
    </location>
</feature>
<protein>
    <submittedName>
        <fullName evidence="2">Uncharacterized protein</fullName>
    </submittedName>
</protein>
<feature type="compositionally biased region" description="Acidic residues" evidence="1">
    <location>
        <begin position="589"/>
        <end position="599"/>
    </location>
</feature>
<feature type="compositionally biased region" description="Acidic residues" evidence="1">
    <location>
        <begin position="24"/>
        <end position="45"/>
    </location>
</feature>
<evidence type="ECO:0000256" key="1">
    <source>
        <dbReference type="SAM" id="MobiDB-lite"/>
    </source>
</evidence>
<feature type="compositionally biased region" description="Basic and acidic residues" evidence="1">
    <location>
        <begin position="46"/>
        <end position="55"/>
    </location>
</feature>
<organism evidence="2 3">
    <name type="scientific">Tilletia walkeri</name>
    <dbReference type="NCBI Taxonomy" id="117179"/>
    <lineage>
        <taxon>Eukaryota</taxon>
        <taxon>Fungi</taxon>
        <taxon>Dikarya</taxon>
        <taxon>Basidiomycota</taxon>
        <taxon>Ustilaginomycotina</taxon>
        <taxon>Exobasidiomycetes</taxon>
        <taxon>Tilletiales</taxon>
        <taxon>Tilletiaceae</taxon>
        <taxon>Tilletia</taxon>
    </lineage>
</organism>
<dbReference type="AlphaFoldDB" id="A0A8X7N7H8"/>
<feature type="compositionally biased region" description="Polar residues" evidence="1">
    <location>
        <begin position="1"/>
        <end position="11"/>
    </location>
</feature>
<feature type="region of interest" description="Disordered" evidence="1">
    <location>
        <begin position="557"/>
        <end position="654"/>
    </location>
</feature>
<keyword evidence="3" id="KW-1185">Reference proteome</keyword>
<accession>A0A8X7N7H8</accession>
<evidence type="ECO:0000313" key="3">
    <source>
        <dbReference type="Proteomes" id="UP000078113"/>
    </source>
</evidence>
<reference evidence="2" key="2">
    <citation type="journal article" date="2019" name="IMA Fungus">
        <title>Genome sequencing and comparison of five Tilletia species to identify candidate genes for the detection of regulated species infecting wheat.</title>
        <authorList>
            <person name="Nguyen H.D.T."/>
            <person name="Sultana T."/>
            <person name="Kesanakurti P."/>
            <person name="Hambleton S."/>
        </authorList>
    </citation>
    <scope>NUCLEOTIDE SEQUENCE</scope>
    <source>
        <strain evidence="2">DAOMC 236422</strain>
    </source>
</reference>
<feature type="compositionally biased region" description="Low complexity" evidence="1">
    <location>
        <begin position="630"/>
        <end position="645"/>
    </location>
</feature>
<reference evidence="2" key="1">
    <citation type="submission" date="2016-04" db="EMBL/GenBank/DDBJ databases">
        <authorList>
            <person name="Nguyen H.D."/>
            <person name="Samba Siva P."/>
            <person name="Cullis J."/>
            <person name="Levesque C.A."/>
            <person name="Hambleton S."/>
        </authorList>
    </citation>
    <scope>NUCLEOTIDE SEQUENCE</scope>
    <source>
        <strain evidence="2">DAOMC 236422</strain>
    </source>
</reference>
<feature type="compositionally biased region" description="Basic and acidic residues" evidence="1">
    <location>
        <begin position="606"/>
        <end position="619"/>
    </location>
</feature>
<feature type="region of interest" description="Disordered" evidence="1">
    <location>
        <begin position="1"/>
        <end position="70"/>
    </location>
</feature>
<sequence length="670" mass="74589">MSSPEPMTNYRSGGHPPKAAFVLDESEDDIDESEDELFDGNESDSEADRLPRKQPDTQAASKAGVNHDHDECIVPFPNGNVRKVFTDTNACPDWSYHADWCWRNTQVLSVEDDDHGEGIYHHKGRHAHSRPPSNKPRPSNLAQLEKLVVEKPGVKAKGLSVGRAKGPQKTTMKIKPARAIDDSLINLGRLSYYRLKFLKKNGIQPADGSRDANFLLFLQMQNANQVPSTGTDPELTPSPVAVRHASFVDGKFAVVLQTDWQASLFTQRDLPAGSTERDGSGGILTDVTFKVFENFYLCTSSVFSHILGRWVPILWTVLRQQREPDFADHFFHLFRSLQEQGFGREEVERLMSGTVDFSQAQRAGFVSAYVRWRSALGAMQGLTSEAARAAEKEEYALSGATLLKGCLFHFRQSVQRVQGNGNFVPKNKQDVFEKLIRGMLNAKSKDPITDYAAQLFDEFPGCYDWLTWWLSCDTAAMLFPGLTKMPLSRWKNLASSISALENLHSIYYLCWRTNMDLMCGLQCLQELAELLEAEHGAGGEGRATRYGKTGIRALRKKVKGRKGAEINDGRAPDANKHLKGSRVPPMAADADEFFSEDDSVQGTGLKIEREENAPEDRPSKRARPNGVGKTATTTISTFVSSTSKSRPQQSGSTARSVLVSLFGMHCFLEW</sequence>
<proteinExistence type="predicted"/>
<name>A0A8X7N7H8_9BASI</name>